<evidence type="ECO:0000313" key="3">
    <source>
        <dbReference type="Proteomes" id="UP000092460"/>
    </source>
</evidence>
<accession>A0A1B0BD51</accession>
<dbReference type="EMBL" id="JXJN01012337">
    <property type="status" value="NOT_ANNOTATED_CDS"/>
    <property type="molecule type" value="Genomic_DNA"/>
</dbReference>
<proteinExistence type="predicted"/>
<keyword evidence="1" id="KW-0812">Transmembrane</keyword>
<reference evidence="2" key="2">
    <citation type="submission" date="2020-05" db="UniProtKB">
        <authorList>
            <consortium name="EnsemblMetazoa"/>
        </authorList>
    </citation>
    <scope>IDENTIFICATION</scope>
    <source>
        <strain evidence="2">IAEA</strain>
    </source>
</reference>
<protein>
    <submittedName>
        <fullName evidence="2">Uncharacterized protein</fullName>
    </submittedName>
</protein>
<organism evidence="2 3">
    <name type="scientific">Glossina palpalis gambiensis</name>
    <dbReference type="NCBI Taxonomy" id="67801"/>
    <lineage>
        <taxon>Eukaryota</taxon>
        <taxon>Metazoa</taxon>
        <taxon>Ecdysozoa</taxon>
        <taxon>Arthropoda</taxon>
        <taxon>Hexapoda</taxon>
        <taxon>Insecta</taxon>
        <taxon>Pterygota</taxon>
        <taxon>Neoptera</taxon>
        <taxon>Endopterygota</taxon>
        <taxon>Diptera</taxon>
        <taxon>Brachycera</taxon>
        <taxon>Muscomorpha</taxon>
        <taxon>Hippoboscoidea</taxon>
        <taxon>Glossinidae</taxon>
        <taxon>Glossina</taxon>
    </lineage>
</organism>
<evidence type="ECO:0000256" key="1">
    <source>
        <dbReference type="SAM" id="Phobius"/>
    </source>
</evidence>
<dbReference type="EnsemblMetazoa" id="GPPI026271-RA">
    <property type="protein sequence ID" value="GPPI026271-PA"/>
    <property type="gene ID" value="GPPI026271"/>
</dbReference>
<sequence length="73" mass="8507">MALIDQQQLMHLGSYYLNNTPMAYVIVMLDFLFSKFDRQDLLILRNRNEYTGNFSLSALNAALARQTEEVDIF</sequence>
<name>A0A1B0BD51_9MUSC</name>
<dbReference type="AlphaFoldDB" id="A0A1B0BD51"/>
<feature type="transmembrane region" description="Helical" evidence="1">
    <location>
        <begin position="15"/>
        <end position="33"/>
    </location>
</feature>
<keyword evidence="1" id="KW-1133">Transmembrane helix</keyword>
<keyword evidence="3" id="KW-1185">Reference proteome</keyword>
<dbReference type="VEuPathDB" id="VectorBase:GPPI026271"/>
<keyword evidence="1" id="KW-0472">Membrane</keyword>
<reference evidence="3" key="1">
    <citation type="submission" date="2015-01" db="EMBL/GenBank/DDBJ databases">
        <authorList>
            <person name="Aksoy S."/>
            <person name="Warren W."/>
            <person name="Wilson R.K."/>
        </authorList>
    </citation>
    <scope>NUCLEOTIDE SEQUENCE [LARGE SCALE GENOMIC DNA]</scope>
    <source>
        <strain evidence="3">IAEA</strain>
    </source>
</reference>
<evidence type="ECO:0000313" key="2">
    <source>
        <dbReference type="EnsemblMetazoa" id="GPPI026271-PA"/>
    </source>
</evidence>
<dbReference type="Proteomes" id="UP000092460">
    <property type="component" value="Unassembled WGS sequence"/>
</dbReference>